<reference evidence="6 7" key="1">
    <citation type="submission" date="2016-01" db="EMBL/GenBank/DDBJ databases">
        <authorList>
            <person name="Regsiter A."/>
            <person name="william w."/>
        </authorList>
    </citation>
    <scope>NUCLEOTIDE SEQUENCE [LARGE SCALE GENOMIC DNA]</scope>
    <source>
        <strain evidence="6 7">B6</strain>
    </source>
</reference>
<evidence type="ECO:0000259" key="5">
    <source>
        <dbReference type="PROSITE" id="PS51063"/>
    </source>
</evidence>
<dbReference type="SMART" id="SM00100">
    <property type="entry name" value="cNMP"/>
    <property type="match status" value="1"/>
</dbReference>
<dbReference type="InterPro" id="IPR018490">
    <property type="entry name" value="cNMP-bd_dom_sf"/>
</dbReference>
<protein>
    <submittedName>
        <fullName evidence="6">Crp/Fnr family transcriptional regulator</fullName>
    </submittedName>
</protein>
<evidence type="ECO:0000256" key="2">
    <source>
        <dbReference type="ARBA" id="ARBA00023125"/>
    </source>
</evidence>
<organism evidence="6 7">
    <name type="scientific">Agrobacterium tumefaciens str. B6</name>
    <dbReference type="NCBI Taxonomy" id="1183423"/>
    <lineage>
        <taxon>Bacteria</taxon>
        <taxon>Pseudomonadati</taxon>
        <taxon>Pseudomonadota</taxon>
        <taxon>Alphaproteobacteria</taxon>
        <taxon>Hyphomicrobiales</taxon>
        <taxon>Rhizobiaceae</taxon>
        <taxon>Rhizobium/Agrobacterium group</taxon>
        <taxon>Agrobacterium</taxon>
        <taxon>Agrobacterium tumefaciens complex</taxon>
    </lineage>
</organism>
<comment type="caution">
    <text evidence="6">The sequence shown here is derived from an EMBL/GenBank/DDBJ whole genome shotgun (WGS) entry which is preliminary data.</text>
</comment>
<evidence type="ECO:0000256" key="3">
    <source>
        <dbReference type="ARBA" id="ARBA00023163"/>
    </source>
</evidence>
<keyword evidence="1" id="KW-0805">Transcription regulation</keyword>
<dbReference type="GO" id="GO:0005829">
    <property type="term" value="C:cytosol"/>
    <property type="evidence" value="ECO:0007669"/>
    <property type="project" value="TreeGrafter"/>
</dbReference>
<dbReference type="InterPro" id="IPR036388">
    <property type="entry name" value="WH-like_DNA-bd_sf"/>
</dbReference>
<dbReference type="InterPro" id="IPR036390">
    <property type="entry name" value="WH_DNA-bd_sf"/>
</dbReference>
<dbReference type="InterPro" id="IPR000595">
    <property type="entry name" value="cNMP-bd_dom"/>
</dbReference>
<gene>
    <name evidence="6" type="ORF">AGR4A_pAt10233</name>
</gene>
<dbReference type="GO" id="GO:0003700">
    <property type="term" value="F:DNA-binding transcription factor activity"/>
    <property type="evidence" value="ECO:0007669"/>
    <property type="project" value="TreeGrafter"/>
</dbReference>
<dbReference type="Proteomes" id="UP000192074">
    <property type="component" value="Unassembled WGS sequence"/>
</dbReference>
<evidence type="ECO:0000259" key="4">
    <source>
        <dbReference type="PROSITE" id="PS50042"/>
    </source>
</evidence>
<evidence type="ECO:0000256" key="1">
    <source>
        <dbReference type="ARBA" id="ARBA00023015"/>
    </source>
</evidence>
<dbReference type="Gene3D" id="2.60.120.10">
    <property type="entry name" value="Jelly Rolls"/>
    <property type="match status" value="1"/>
</dbReference>
<dbReference type="InterPro" id="IPR012318">
    <property type="entry name" value="HTH_CRP"/>
</dbReference>
<dbReference type="AlphaFoldDB" id="A0A822V8D4"/>
<keyword evidence="3" id="KW-0804">Transcription</keyword>
<evidence type="ECO:0000313" key="6">
    <source>
        <dbReference type="EMBL" id="CVI24656.1"/>
    </source>
</evidence>
<dbReference type="SUPFAM" id="SSF46785">
    <property type="entry name" value="Winged helix' DNA-binding domain"/>
    <property type="match status" value="1"/>
</dbReference>
<dbReference type="PROSITE" id="PS51063">
    <property type="entry name" value="HTH_CRP_2"/>
    <property type="match status" value="1"/>
</dbReference>
<dbReference type="Pfam" id="PF00027">
    <property type="entry name" value="cNMP_binding"/>
    <property type="match status" value="1"/>
</dbReference>
<dbReference type="Pfam" id="PF13545">
    <property type="entry name" value="HTH_Crp_2"/>
    <property type="match status" value="1"/>
</dbReference>
<dbReference type="RefSeq" id="WP_060725916.1">
    <property type="nucleotide sequence ID" value="NZ_LMVK01000052.1"/>
</dbReference>
<dbReference type="Gene3D" id="1.10.10.10">
    <property type="entry name" value="Winged helix-like DNA-binding domain superfamily/Winged helix DNA-binding domain"/>
    <property type="match status" value="1"/>
</dbReference>
<accession>A0A822V8D4</accession>
<feature type="domain" description="HTH crp-type" evidence="5">
    <location>
        <begin position="151"/>
        <end position="216"/>
    </location>
</feature>
<dbReference type="EMBL" id="FCNL01000040">
    <property type="protein sequence ID" value="CVI24656.1"/>
    <property type="molecule type" value="Genomic_DNA"/>
</dbReference>
<dbReference type="PANTHER" id="PTHR24567">
    <property type="entry name" value="CRP FAMILY TRANSCRIPTIONAL REGULATORY PROTEIN"/>
    <property type="match status" value="1"/>
</dbReference>
<dbReference type="InterPro" id="IPR050397">
    <property type="entry name" value="Env_Response_Regulators"/>
</dbReference>
<evidence type="ECO:0000313" key="7">
    <source>
        <dbReference type="Proteomes" id="UP000192074"/>
    </source>
</evidence>
<dbReference type="CDD" id="cd00038">
    <property type="entry name" value="CAP_ED"/>
    <property type="match status" value="1"/>
</dbReference>
<name>A0A822V8D4_AGRTU</name>
<dbReference type="GO" id="GO:0003677">
    <property type="term" value="F:DNA binding"/>
    <property type="evidence" value="ECO:0007669"/>
    <property type="project" value="UniProtKB-KW"/>
</dbReference>
<dbReference type="InterPro" id="IPR014710">
    <property type="entry name" value="RmlC-like_jellyroll"/>
</dbReference>
<proteinExistence type="predicted"/>
<sequence length="228" mass="25318">MRMSRAEAERILSQNGWLAQMPEAFRSRLFQNALLQKYEAGQVIFRPGDSPGGIYGHVAGTVVINTAPLDSTPRLVHIAVPGGWTGEDSFMTGEPRRIELCAQSEVWAMHVPLETMEQMAASDPNTIRAFGAISILSSDKLVRIVYDLQKRNVSARIASVLHRTSWAPDEAISVSQENLGVMTNTSRKQVNSTIQRFVDAGWVEIGYRSITVTNPSALRRYAEQDLED</sequence>
<keyword evidence="2" id="KW-0238">DNA-binding</keyword>
<dbReference type="PROSITE" id="PS50042">
    <property type="entry name" value="CNMP_BINDING_3"/>
    <property type="match status" value="1"/>
</dbReference>
<feature type="domain" description="Cyclic nucleotide-binding" evidence="4">
    <location>
        <begin position="17"/>
        <end position="119"/>
    </location>
</feature>
<dbReference type="PANTHER" id="PTHR24567:SF74">
    <property type="entry name" value="HTH-TYPE TRANSCRIPTIONAL REGULATOR ARCR"/>
    <property type="match status" value="1"/>
</dbReference>
<dbReference type="SUPFAM" id="SSF51206">
    <property type="entry name" value="cAMP-binding domain-like"/>
    <property type="match status" value="1"/>
</dbReference>